<sequence length="299" mass="34304">MGLHNKKRKSITQTISNSKNMTVALSCIARSIVTITVGIVFTSLGLAGIQARQYALLIDYENDTPVFNCSGFVLVYGINLILVGVGVLLTKKLRKSDYLLMILTLLCSHAMLTTMVFFCTYNWIVRYGHVPILDVEVRSYDKDSKCWNGIERLDYNTIYGKNCFTVDKYIYCASCRIEYYYDELTFIKEYRFRLQFMILLLMVLNCYNLWKLHNVYYNAKSKSVATSVSKLSYDLEDKKELYYDTPKNNQPIVTSTAIPTTSATVNFCLDHQSLLLPSPPKSWIFNHDDDNTSNKADVL</sequence>
<organismHost>
    <name type="scientific">Lepidoptera</name>
    <name type="common">moths &amp; butterflies</name>
    <dbReference type="NCBI Taxonomy" id="7088"/>
</organismHost>
<dbReference type="InterPro" id="IPR010639">
    <property type="entry name" value="Actin-rearrang-inducing_fac"/>
</dbReference>
<name>A0A0R5RHM0_NPVSF</name>
<keyword evidence="1" id="KW-0472">Membrane</keyword>
<keyword evidence="1" id="KW-0812">Transmembrane</keyword>
<feature type="transmembrane region" description="Helical" evidence="1">
    <location>
        <begin position="192"/>
        <end position="210"/>
    </location>
</feature>
<proteinExistence type="predicted"/>
<dbReference type="EMBL" id="MK503923">
    <property type="protein sequence ID" value="QED39946.1"/>
    <property type="molecule type" value="Genomic_DNA"/>
</dbReference>
<evidence type="ECO:0000256" key="1">
    <source>
        <dbReference type="SAM" id="Phobius"/>
    </source>
</evidence>
<dbReference type="EMBL" id="KF891883">
    <property type="protein sequence ID" value="AIW01445.1"/>
    <property type="molecule type" value="Genomic_DNA"/>
</dbReference>
<dbReference type="Pfam" id="PF06770">
    <property type="entry name" value="Arif-1"/>
    <property type="match status" value="1"/>
</dbReference>
<keyword evidence="1" id="KW-1133">Transmembrane helix</keyword>
<feature type="transmembrane region" description="Helical" evidence="1">
    <location>
        <begin position="98"/>
        <end position="124"/>
    </location>
</feature>
<reference evidence="2" key="2">
    <citation type="journal article" date="2015" name="BMC Genomics">
        <title>Evidence of recent interspecies horizontal gene transfer regarding nucleopolyhedrovirus infection of Spodoptera frugiperda.</title>
        <authorList>
            <person name="Barrera G.P."/>
            <person name="Belaich M.N."/>
            <person name="Patarroyo M.A."/>
            <person name="Villamizar L.F."/>
            <person name="Ghiringhelli P.D."/>
        </authorList>
    </citation>
    <scope>NUCLEOTIDE SEQUENCE</scope>
    <source>
        <strain evidence="2">Colombian</strain>
    </source>
</reference>
<dbReference type="EMBL" id="MK503924">
    <property type="protein sequence ID" value="QED40091.1"/>
    <property type="molecule type" value="Genomic_DNA"/>
</dbReference>
<gene>
    <name evidence="2" type="primary">ARIF</name>
</gene>
<reference evidence="3" key="3">
    <citation type="submission" date="2019-02" db="EMBL/GenBank/DDBJ databases">
        <title>Genetic diversity of Spodoptera frugiperda multiple nucleopolyhedovirus and pathogenicity against corn- and rice-strain S. frugiperda larvae.</title>
        <authorList>
            <person name="Harrison R.L."/>
            <person name="Rowley D.L."/>
            <person name="Popham H.J."/>
        </authorList>
    </citation>
    <scope>NUCLEOTIDE SEQUENCE</scope>
    <source>
        <strain evidence="3">IIBBL BCIPV 281</strain>
        <strain evidence="4">IIBBL BCIPV 459</strain>
    </source>
</reference>
<evidence type="ECO:0000313" key="4">
    <source>
        <dbReference type="EMBL" id="QED40091.1"/>
    </source>
</evidence>
<feature type="transmembrane region" description="Helical" evidence="1">
    <location>
        <begin position="65"/>
        <end position="89"/>
    </location>
</feature>
<feature type="transmembrane region" description="Helical" evidence="1">
    <location>
        <begin position="21"/>
        <end position="45"/>
    </location>
</feature>
<evidence type="ECO:0000313" key="3">
    <source>
        <dbReference type="EMBL" id="QED39946.1"/>
    </source>
</evidence>
<accession>A0A0R5RHM0</accession>
<evidence type="ECO:0000313" key="2">
    <source>
        <dbReference type="EMBL" id="AIW01445.1"/>
    </source>
</evidence>
<protein>
    <submittedName>
        <fullName evidence="3">ARIF-1</fullName>
    </submittedName>
    <submittedName>
        <fullName evidence="2">Actin-rearrangement-inducing factor 1 protein</fullName>
    </submittedName>
</protein>
<reference evidence="2" key="1">
    <citation type="submission" date="2013-11" db="EMBL/GenBank/DDBJ databases">
        <authorList>
            <person name="Hoang H.T."/>
            <person name="Killian M.L."/>
            <person name="Madson D.M."/>
            <person name="Arruda P.H.E."/>
            <person name="Sun D."/>
            <person name="Schwartz K.J."/>
            <person name="Yoon K."/>
        </authorList>
    </citation>
    <scope>NUCLEOTIDE SEQUENCE</scope>
    <source>
        <strain evidence="2">Colombian</strain>
    </source>
</reference>
<organism evidence="2">
    <name type="scientific">Spodoptera frugiperda nuclear polyhedrosis virus</name>
    <name type="common">SfNPV</name>
    <dbReference type="NCBI Taxonomy" id="10455"/>
    <lineage>
        <taxon>Viruses</taxon>
        <taxon>Viruses incertae sedis</taxon>
        <taxon>Naldaviricetes</taxon>
        <taxon>Lefavirales</taxon>
        <taxon>Baculoviridae</taxon>
        <taxon>Alphabaculovirus</taxon>
        <taxon>Alphabaculovirus spofrugiperdae</taxon>
    </lineage>
</organism>